<reference evidence="2" key="1">
    <citation type="submission" date="2013-10" db="EMBL/GenBank/DDBJ databases">
        <title>Genomic analysis of the causative agents of coccidiosis in chickens.</title>
        <authorList>
            <person name="Reid A.J."/>
            <person name="Blake D."/>
            <person name="Billington K."/>
            <person name="Browne H."/>
            <person name="Dunn M."/>
            <person name="Hung S."/>
            <person name="Kawahara F."/>
            <person name="Miranda-Saavedra D."/>
            <person name="Mourier T."/>
            <person name="Nagra H."/>
            <person name="Otto T.D."/>
            <person name="Rawlings N."/>
            <person name="Sanchez A."/>
            <person name="Sanders M."/>
            <person name="Subramaniam C."/>
            <person name="Tay Y."/>
            <person name="Dear P."/>
            <person name="Doerig C."/>
            <person name="Gruber A."/>
            <person name="Parkinson J."/>
            <person name="Shirley M."/>
            <person name="Wan K.L."/>
            <person name="Berriman M."/>
            <person name="Tomley F."/>
            <person name="Pain A."/>
        </authorList>
    </citation>
    <scope>NUCLEOTIDE SEQUENCE [LARGE SCALE GENOMIC DNA]</scope>
    <source>
        <strain evidence="2">Houghton</strain>
    </source>
</reference>
<reference evidence="2" key="2">
    <citation type="submission" date="2013-10" db="EMBL/GenBank/DDBJ databases">
        <authorList>
            <person name="Aslett M."/>
        </authorList>
    </citation>
    <scope>NUCLEOTIDE SEQUENCE [LARGE SCALE GENOMIC DNA]</scope>
    <source>
        <strain evidence="2">Houghton</strain>
    </source>
</reference>
<dbReference type="RefSeq" id="XP_013438331.1">
    <property type="nucleotide sequence ID" value="XM_013582877.1"/>
</dbReference>
<feature type="compositionally biased region" description="Pro residues" evidence="1">
    <location>
        <begin position="122"/>
        <end position="150"/>
    </location>
</feature>
<evidence type="ECO:0000256" key="1">
    <source>
        <dbReference type="SAM" id="MobiDB-lite"/>
    </source>
</evidence>
<keyword evidence="2" id="KW-0418">Kinase</keyword>
<dbReference type="GO" id="GO:0016301">
    <property type="term" value="F:kinase activity"/>
    <property type="evidence" value="ECO:0007669"/>
    <property type="project" value="UniProtKB-KW"/>
</dbReference>
<dbReference type="OrthoDB" id="79687at2759"/>
<name>U6N560_9EIME</name>
<dbReference type="PANTHER" id="PTHR12984">
    <property type="entry name" value="SCY1-RELATED S/T PROTEIN KINASE-LIKE"/>
    <property type="match status" value="1"/>
</dbReference>
<gene>
    <name evidence="2" type="ORF">ENH_00075010</name>
</gene>
<keyword evidence="3" id="KW-1185">Reference proteome</keyword>
<dbReference type="Proteomes" id="UP000030754">
    <property type="component" value="Unassembled WGS sequence"/>
</dbReference>
<keyword evidence="2" id="KW-0808">Transferase</keyword>
<dbReference type="AlphaFoldDB" id="U6N560"/>
<dbReference type="VEuPathDB" id="ToxoDB:ENH_00075010"/>
<protein>
    <submittedName>
        <fullName evidence="2">SCY kinase-related protein (Incomplete catalytic triad), putative</fullName>
    </submittedName>
</protein>
<sequence>MGNPLLKQYHVDREPIIRGTRHSRWTVYSGHHIDRPGDSVSLFACNLKAPEFAALPAEGPLLQQQLLQQQRELLQQDALLLQRLRHPRLLQIVEPLQQGKDSWVFCTKPVHSSLRQLLGAPEGPPWDPFRPPGAPPGAPQGAPPGGPPGAPLGAPLGGP</sequence>
<dbReference type="Gene3D" id="3.30.200.20">
    <property type="entry name" value="Phosphorylase Kinase, domain 1"/>
    <property type="match status" value="1"/>
</dbReference>
<dbReference type="InterPro" id="IPR051177">
    <property type="entry name" value="CIK-Related_Protein"/>
</dbReference>
<accession>U6N560</accession>
<organism evidence="2 3">
    <name type="scientific">Eimeria necatrix</name>
    <dbReference type="NCBI Taxonomy" id="51315"/>
    <lineage>
        <taxon>Eukaryota</taxon>
        <taxon>Sar</taxon>
        <taxon>Alveolata</taxon>
        <taxon>Apicomplexa</taxon>
        <taxon>Conoidasida</taxon>
        <taxon>Coccidia</taxon>
        <taxon>Eucoccidiorida</taxon>
        <taxon>Eimeriorina</taxon>
        <taxon>Eimeriidae</taxon>
        <taxon>Eimeria</taxon>
    </lineage>
</organism>
<feature type="region of interest" description="Disordered" evidence="1">
    <location>
        <begin position="116"/>
        <end position="159"/>
    </location>
</feature>
<evidence type="ECO:0000313" key="2">
    <source>
        <dbReference type="EMBL" id="CDJ69865.1"/>
    </source>
</evidence>
<dbReference type="PANTHER" id="PTHR12984:SF6">
    <property type="entry name" value="SCY1-LIKE PROTEIN 2"/>
    <property type="match status" value="1"/>
</dbReference>
<proteinExistence type="predicted"/>
<feature type="non-terminal residue" evidence="2">
    <location>
        <position position="159"/>
    </location>
</feature>
<dbReference type="GeneID" id="25477631"/>
<dbReference type="EMBL" id="HG725819">
    <property type="protein sequence ID" value="CDJ69865.1"/>
    <property type="molecule type" value="Genomic_DNA"/>
</dbReference>
<evidence type="ECO:0000313" key="3">
    <source>
        <dbReference type="Proteomes" id="UP000030754"/>
    </source>
</evidence>